<dbReference type="RefSeq" id="WP_307231399.1">
    <property type="nucleotide sequence ID" value="NZ_JAUSTT010000022.1"/>
</dbReference>
<keyword evidence="1 3" id="KW-0807">Transducer</keyword>
<dbReference type="Gene3D" id="1.20.120.30">
    <property type="entry name" value="Aspartate receptor, ligand-binding domain"/>
    <property type="match status" value="1"/>
</dbReference>
<organism evidence="5 6">
    <name type="scientific">Bacillus chungangensis</name>
    <dbReference type="NCBI Taxonomy" id="587633"/>
    <lineage>
        <taxon>Bacteria</taxon>
        <taxon>Bacillati</taxon>
        <taxon>Bacillota</taxon>
        <taxon>Bacilli</taxon>
        <taxon>Bacillales</taxon>
        <taxon>Bacillaceae</taxon>
        <taxon>Bacillus</taxon>
    </lineage>
</organism>
<dbReference type="SUPFAM" id="SSF58104">
    <property type="entry name" value="Methyl-accepting chemotaxis protein (MCP) signaling domain"/>
    <property type="match status" value="1"/>
</dbReference>
<name>A0ABT9WVV6_9BACI</name>
<feature type="domain" description="Methyl-accepting transducer" evidence="4">
    <location>
        <begin position="192"/>
        <end position="413"/>
    </location>
</feature>
<dbReference type="Pfam" id="PF11563">
    <property type="entry name" value="Protoglobin"/>
    <property type="match status" value="1"/>
</dbReference>
<dbReference type="PRINTS" id="PR00260">
    <property type="entry name" value="CHEMTRNSDUCR"/>
</dbReference>
<evidence type="ECO:0000313" key="6">
    <source>
        <dbReference type="Proteomes" id="UP001223586"/>
    </source>
</evidence>
<dbReference type="Proteomes" id="UP001223586">
    <property type="component" value="Unassembled WGS sequence"/>
</dbReference>
<dbReference type="PROSITE" id="PS50111">
    <property type="entry name" value="CHEMOTAXIS_TRANSDUC_2"/>
    <property type="match status" value="1"/>
</dbReference>
<dbReference type="SMART" id="SM00283">
    <property type="entry name" value="MA"/>
    <property type="match status" value="1"/>
</dbReference>
<dbReference type="PANTHER" id="PTHR32089:SF112">
    <property type="entry name" value="LYSOZYME-LIKE PROTEIN-RELATED"/>
    <property type="match status" value="1"/>
</dbReference>
<comment type="caution">
    <text evidence="5">The sequence shown here is derived from an EMBL/GenBank/DDBJ whole genome shotgun (WGS) entry which is preliminary data.</text>
</comment>
<dbReference type="EMBL" id="JAUSTT010000022">
    <property type="protein sequence ID" value="MDQ0177431.1"/>
    <property type="molecule type" value="Genomic_DNA"/>
</dbReference>
<dbReference type="InterPro" id="IPR004090">
    <property type="entry name" value="Chemotax_Me-accpt_rcpt"/>
</dbReference>
<dbReference type="InterPro" id="IPR025991">
    <property type="entry name" value="Chemoreceptor_zinc-bind_dom"/>
</dbReference>
<evidence type="ECO:0000256" key="1">
    <source>
        <dbReference type="ARBA" id="ARBA00023224"/>
    </source>
</evidence>
<dbReference type="Pfam" id="PF00015">
    <property type="entry name" value="MCPsignal"/>
    <property type="match status" value="1"/>
</dbReference>
<accession>A0ABT9WVV6</accession>
<protein>
    <submittedName>
        <fullName evidence="5">Methyl-accepting chemotaxis protein</fullName>
    </submittedName>
</protein>
<sequence>MLKNLRPRASIEMLSKQGTDIHSEGRIQGTLAFNHFTHKDYENLQEVHTTLSHLKQEMVQLFADYFQKLCESQNMKVSSLLIEKYIESFFLDQRDQRYVAKIIHYFNELRRAKFSAGRLIVVFNQFNYYLITNLLSQKGARPNHCMALMGSMQKAINIDQEILIEVYEERLMERVVHGISDLMEENAKIMFIKELIQNLDFQGKEIDSASAATEEMTASIVEIANAAVSISEKTTDSVKEIENGQMMITNALDEIFKTEKTFEMIVNKFASLQQNVASISHVVELINKIADQTNLLALNASIEAARAGEQGKGFAVVAAEVRKLAENTVSFLKNVNDNVGSLKAISDDVSASIEQTTSVIHRATNDARQSLPLLGKMVGTVQEIDNDINNAAAVSEEQAAAVEEVSKRMQEIAVLSENVRDLGANTGKAIRDLSLVMDQYRLEIIEENHIQLSTPSLLYLSKADHILWKWKIYNMFLDLENINPDHVASHQDCRLGKWYYAEETKKRFANIQSYRDIEKAHKIVHEAAHQAAVYFNQGKLKEAESCMNKLEAASAEVIETINYLLEDIERERQQASSL</sequence>
<keyword evidence="6" id="KW-1185">Reference proteome</keyword>
<evidence type="ECO:0000313" key="5">
    <source>
        <dbReference type="EMBL" id="MDQ0177431.1"/>
    </source>
</evidence>
<reference evidence="5 6" key="1">
    <citation type="submission" date="2023-07" db="EMBL/GenBank/DDBJ databases">
        <title>Genomic Encyclopedia of Type Strains, Phase IV (KMG-IV): sequencing the most valuable type-strain genomes for metagenomic binning, comparative biology and taxonomic classification.</title>
        <authorList>
            <person name="Goeker M."/>
        </authorList>
    </citation>
    <scope>NUCLEOTIDE SEQUENCE [LARGE SCALE GENOMIC DNA]</scope>
    <source>
        <strain evidence="5 6">DSM 23837</strain>
    </source>
</reference>
<dbReference type="InterPro" id="IPR012292">
    <property type="entry name" value="Globin/Proto"/>
</dbReference>
<dbReference type="InterPro" id="IPR004089">
    <property type="entry name" value="MCPsignal_dom"/>
</dbReference>
<dbReference type="Pfam" id="PF13682">
    <property type="entry name" value="CZB"/>
    <property type="match status" value="1"/>
</dbReference>
<evidence type="ECO:0000259" key="4">
    <source>
        <dbReference type="PROSITE" id="PS50111"/>
    </source>
</evidence>
<dbReference type="InterPro" id="IPR044398">
    <property type="entry name" value="Globin-sensor_dom"/>
</dbReference>
<dbReference type="Gene3D" id="1.10.490.10">
    <property type="entry name" value="Globins"/>
    <property type="match status" value="1"/>
</dbReference>
<evidence type="ECO:0000256" key="2">
    <source>
        <dbReference type="ARBA" id="ARBA00029447"/>
    </source>
</evidence>
<evidence type="ECO:0000256" key="3">
    <source>
        <dbReference type="PROSITE-ProRule" id="PRU00284"/>
    </source>
</evidence>
<dbReference type="PANTHER" id="PTHR32089">
    <property type="entry name" value="METHYL-ACCEPTING CHEMOTAXIS PROTEIN MCPB"/>
    <property type="match status" value="1"/>
</dbReference>
<dbReference type="Gene3D" id="1.10.287.950">
    <property type="entry name" value="Methyl-accepting chemotaxis protein"/>
    <property type="match status" value="1"/>
</dbReference>
<comment type="similarity">
    <text evidence="2">Belongs to the methyl-accepting chemotaxis (MCP) protein family.</text>
</comment>
<proteinExistence type="inferred from homology"/>
<gene>
    <name evidence="5" type="ORF">J2S08_003311</name>
</gene>